<dbReference type="InterPro" id="IPR006027">
    <property type="entry name" value="NusB_RsmB_TIM44"/>
</dbReference>
<keyword evidence="2 6" id="KW-0889">Transcription antitermination</keyword>
<dbReference type="NCBIfam" id="NF001223">
    <property type="entry name" value="PRK00202.1-1"/>
    <property type="match status" value="1"/>
</dbReference>
<evidence type="ECO:0000256" key="6">
    <source>
        <dbReference type="HAMAP-Rule" id="MF_00073"/>
    </source>
</evidence>
<gene>
    <name evidence="6" type="primary">nusB</name>
    <name evidence="8" type="ORF">BG261_10240</name>
</gene>
<dbReference type="OrthoDB" id="9811381at2"/>
<comment type="caution">
    <text evidence="8">The sequence shown here is derived from an EMBL/GenBank/DDBJ whole genome shotgun (WGS) entry which is preliminary data.</text>
</comment>
<proteinExistence type="inferred from homology"/>
<dbReference type="GO" id="GO:0003723">
    <property type="term" value="F:RNA binding"/>
    <property type="evidence" value="ECO:0007669"/>
    <property type="project" value="UniProtKB-UniRule"/>
</dbReference>
<dbReference type="GO" id="GO:0005829">
    <property type="term" value="C:cytosol"/>
    <property type="evidence" value="ECO:0007669"/>
    <property type="project" value="TreeGrafter"/>
</dbReference>
<protein>
    <recommendedName>
        <fullName evidence="6">Transcription antitermination protein NusB</fullName>
    </recommendedName>
    <alternativeName>
        <fullName evidence="6">Antitermination factor NusB</fullName>
    </alternativeName>
</protein>
<evidence type="ECO:0000256" key="2">
    <source>
        <dbReference type="ARBA" id="ARBA00022814"/>
    </source>
</evidence>
<keyword evidence="9" id="KW-1185">Reference proteome</keyword>
<dbReference type="AlphaFoldDB" id="A0A1E8GP16"/>
<organism evidence="8 9">
    <name type="scientific">Floricoccus tropicus</name>
    <dbReference type="NCBI Taxonomy" id="1859473"/>
    <lineage>
        <taxon>Bacteria</taxon>
        <taxon>Bacillati</taxon>
        <taxon>Bacillota</taxon>
        <taxon>Bacilli</taxon>
        <taxon>Lactobacillales</taxon>
        <taxon>Streptococcaceae</taxon>
        <taxon>Floricoccus</taxon>
    </lineage>
</organism>
<keyword evidence="4 6" id="KW-0805">Transcription regulation</keyword>
<dbReference type="Pfam" id="PF01029">
    <property type="entry name" value="NusB"/>
    <property type="match status" value="1"/>
</dbReference>
<evidence type="ECO:0000256" key="1">
    <source>
        <dbReference type="ARBA" id="ARBA00005952"/>
    </source>
</evidence>
<dbReference type="GO" id="GO:0006353">
    <property type="term" value="P:DNA-templated transcription termination"/>
    <property type="evidence" value="ECO:0007669"/>
    <property type="project" value="UniProtKB-UniRule"/>
</dbReference>
<dbReference type="Proteomes" id="UP000178622">
    <property type="component" value="Unassembled WGS sequence"/>
</dbReference>
<dbReference type="STRING" id="1859473.BG261_10240"/>
<evidence type="ECO:0000256" key="3">
    <source>
        <dbReference type="ARBA" id="ARBA00022884"/>
    </source>
</evidence>
<comment type="function">
    <text evidence="6">Involved in transcription antitermination. Required for transcription of ribosomal RNA (rRNA) genes. Binds specifically to the boxA antiterminator sequence of the ribosomal RNA (rrn) operons.</text>
</comment>
<comment type="similarity">
    <text evidence="1 6">Belongs to the NusB family.</text>
</comment>
<dbReference type="InterPro" id="IPR035926">
    <property type="entry name" value="NusB-like_sf"/>
</dbReference>
<dbReference type="Gene3D" id="1.10.940.10">
    <property type="entry name" value="NusB-like"/>
    <property type="match status" value="1"/>
</dbReference>
<keyword evidence="3 6" id="KW-0694">RNA-binding</keyword>
<dbReference type="HAMAP" id="MF_00073">
    <property type="entry name" value="NusB"/>
    <property type="match status" value="1"/>
</dbReference>
<accession>A0A1E8GP16</accession>
<name>A0A1E8GP16_9LACT</name>
<dbReference type="NCBIfam" id="TIGR01951">
    <property type="entry name" value="nusB"/>
    <property type="match status" value="1"/>
</dbReference>
<keyword evidence="5 6" id="KW-0804">Transcription</keyword>
<evidence type="ECO:0000313" key="8">
    <source>
        <dbReference type="EMBL" id="OFI50014.1"/>
    </source>
</evidence>
<dbReference type="GO" id="GO:0031564">
    <property type="term" value="P:transcription antitermination"/>
    <property type="evidence" value="ECO:0007669"/>
    <property type="project" value="UniProtKB-KW"/>
</dbReference>
<evidence type="ECO:0000259" key="7">
    <source>
        <dbReference type="Pfam" id="PF01029"/>
    </source>
</evidence>
<evidence type="ECO:0000313" key="9">
    <source>
        <dbReference type="Proteomes" id="UP000178622"/>
    </source>
</evidence>
<dbReference type="PANTHER" id="PTHR11078">
    <property type="entry name" value="N UTILIZATION SUBSTANCE PROTEIN B-RELATED"/>
    <property type="match status" value="1"/>
</dbReference>
<feature type="domain" description="NusB/RsmB/TIM44" evidence="7">
    <location>
        <begin position="10"/>
        <end position="134"/>
    </location>
</feature>
<evidence type="ECO:0000256" key="5">
    <source>
        <dbReference type="ARBA" id="ARBA00023163"/>
    </source>
</evidence>
<evidence type="ECO:0000256" key="4">
    <source>
        <dbReference type="ARBA" id="ARBA00023015"/>
    </source>
</evidence>
<dbReference type="PANTHER" id="PTHR11078:SF3">
    <property type="entry name" value="ANTITERMINATION NUSB DOMAIN-CONTAINING PROTEIN"/>
    <property type="match status" value="1"/>
</dbReference>
<dbReference type="EMBL" id="MKIR01000004">
    <property type="protein sequence ID" value="OFI50014.1"/>
    <property type="molecule type" value="Genomic_DNA"/>
</dbReference>
<sequence>MPSKKMSQHEIRMSAVQALYSIELQDEATVTDAMDFVLSYDEFPEESPAYLETLIRGVQINKEKLDENLAKYIKSPWSLDRLTNIDRVILRLGAYEILETETPNVVAVNEAIELAKNFNDEKSAKFINGVLTNLV</sequence>
<dbReference type="RefSeq" id="WP_070791676.1">
    <property type="nucleotide sequence ID" value="NZ_MKIR01000004.1"/>
</dbReference>
<dbReference type="SUPFAM" id="SSF48013">
    <property type="entry name" value="NusB-like"/>
    <property type="match status" value="1"/>
</dbReference>
<reference evidence="9" key="1">
    <citation type="submission" date="2016-09" db="EMBL/GenBank/DDBJ databases">
        <title>Draft genome sequence of a novel species of the family Streptococcaceae isolated from flowers.</title>
        <authorList>
            <person name="Chuah L.-O."/>
            <person name="Yap K.-P."/>
            <person name="Thong K.L."/>
            <person name="Liong M.T."/>
            <person name="Ahmad R."/>
            <person name="Rusul G."/>
        </authorList>
    </citation>
    <scope>NUCLEOTIDE SEQUENCE [LARGE SCALE GENOMIC DNA]</scope>
    <source>
        <strain evidence="9">DF1</strain>
    </source>
</reference>
<dbReference type="InterPro" id="IPR011605">
    <property type="entry name" value="NusB_fam"/>
</dbReference>